<dbReference type="GO" id="GO:0003723">
    <property type="term" value="F:RNA binding"/>
    <property type="evidence" value="ECO:0007669"/>
    <property type="project" value="InterPro"/>
</dbReference>
<dbReference type="PROSITE" id="PS51309">
    <property type="entry name" value="PABC"/>
    <property type="match status" value="1"/>
</dbReference>
<feature type="domain" description="DEAD-box RNA helicase Q" evidence="8">
    <location>
        <begin position="118"/>
        <end position="146"/>
    </location>
</feature>
<feature type="compositionally biased region" description="Low complexity" evidence="6">
    <location>
        <begin position="76"/>
        <end position="93"/>
    </location>
</feature>
<dbReference type="InterPro" id="IPR036053">
    <property type="entry name" value="PABP-dom"/>
</dbReference>
<evidence type="ECO:0000259" key="7">
    <source>
        <dbReference type="PROSITE" id="PS51192"/>
    </source>
</evidence>
<dbReference type="SMART" id="SM00487">
    <property type="entry name" value="DEXDc"/>
    <property type="match status" value="1"/>
</dbReference>
<dbReference type="AlphaFoldDB" id="A0A7J7DSA5"/>
<protein>
    <submittedName>
        <fullName evidence="10">Dead box ATP-dependent RNA helicase putative isoform 1</fullName>
    </submittedName>
</protein>
<accession>A0A7J7DSA5</accession>
<proteinExistence type="predicted"/>
<dbReference type="GO" id="GO:0005524">
    <property type="term" value="F:ATP binding"/>
    <property type="evidence" value="ECO:0007669"/>
    <property type="project" value="UniProtKB-KW"/>
</dbReference>
<name>A0A7J7DSA5_TRIWF</name>
<evidence type="ECO:0000256" key="1">
    <source>
        <dbReference type="ARBA" id="ARBA00022741"/>
    </source>
</evidence>
<feature type="domain" description="PABC" evidence="9">
    <location>
        <begin position="300"/>
        <end position="377"/>
    </location>
</feature>
<keyword evidence="11" id="KW-1185">Reference proteome</keyword>
<dbReference type="Gene3D" id="3.40.50.300">
    <property type="entry name" value="P-loop containing nucleotide triphosphate hydrolases"/>
    <property type="match status" value="1"/>
</dbReference>
<evidence type="ECO:0000313" key="10">
    <source>
        <dbReference type="EMBL" id="KAF5749245.1"/>
    </source>
</evidence>
<keyword evidence="3 10" id="KW-0347">Helicase</keyword>
<dbReference type="InterPro" id="IPR027417">
    <property type="entry name" value="P-loop_NTPase"/>
</dbReference>
<evidence type="ECO:0000313" key="11">
    <source>
        <dbReference type="Proteomes" id="UP000593562"/>
    </source>
</evidence>
<dbReference type="InterPro" id="IPR002004">
    <property type="entry name" value="PABP_HYD_C"/>
</dbReference>
<dbReference type="SMART" id="SM00517">
    <property type="entry name" value="PolyA"/>
    <property type="match status" value="1"/>
</dbReference>
<evidence type="ECO:0000256" key="2">
    <source>
        <dbReference type="ARBA" id="ARBA00022801"/>
    </source>
</evidence>
<evidence type="ECO:0000256" key="4">
    <source>
        <dbReference type="ARBA" id="ARBA00022840"/>
    </source>
</evidence>
<dbReference type="PROSITE" id="PS51195">
    <property type="entry name" value="Q_MOTIF"/>
    <property type="match status" value="1"/>
</dbReference>
<dbReference type="SUPFAM" id="SSF52540">
    <property type="entry name" value="P-loop containing nucleoside triphosphate hydrolases"/>
    <property type="match status" value="1"/>
</dbReference>
<dbReference type="GO" id="GO:0003724">
    <property type="term" value="F:RNA helicase activity"/>
    <property type="evidence" value="ECO:0007669"/>
    <property type="project" value="InterPro"/>
</dbReference>
<evidence type="ECO:0000259" key="8">
    <source>
        <dbReference type="PROSITE" id="PS51195"/>
    </source>
</evidence>
<dbReference type="InterPro" id="IPR014014">
    <property type="entry name" value="RNA_helicase_DEAD_Q_motif"/>
</dbReference>
<sequence length="379" mass="41338">MRGGRKALLCLSLSKKLVTSTKVSEQVYASTKLAPLSTCTSTGAGVSKDEKDQPPQSKRDSSLLEKFRQRKLQGRLGPTQTTPPLSSSGSSSERVLRRSEDCLQNDKRGARPSEEVLSGFEELGLREGLIGALLEMGVSAPSEIQCVGIPAILEGKCLVLSSDSGPGRSLAYLLPLVQLLQRDETLSRMKPKHPRAIVLCTTDEQSDEGFHMAKFISHHARLKPGTETSSSQSRSQQELSNAPIGMLVGTPSEVLQFMEEGSVILDDVKYLVLDEADTMLNRGFGPEINRMVTPLRKHALKRNNHGLQTVLITSTISKMLGDEVSRLMESLERNHAGKVAAAVLEMEQMEVFDLLESPDALKKRVAEAMDSLHSCASET</sequence>
<dbReference type="Pfam" id="PF00270">
    <property type="entry name" value="DEAD"/>
    <property type="match status" value="1"/>
</dbReference>
<dbReference type="GO" id="GO:0016787">
    <property type="term" value="F:hydrolase activity"/>
    <property type="evidence" value="ECO:0007669"/>
    <property type="project" value="UniProtKB-KW"/>
</dbReference>
<reference evidence="10 11" key="1">
    <citation type="journal article" date="2020" name="Nat. Commun.">
        <title>Genome of Tripterygium wilfordii and identification of cytochrome P450 involved in triptolide biosynthesis.</title>
        <authorList>
            <person name="Tu L."/>
            <person name="Su P."/>
            <person name="Zhang Z."/>
            <person name="Gao L."/>
            <person name="Wang J."/>
            <person name="Hu T."/>
            <person name="Zhou J."/>
            <person name="Zhang Y."/>
            <person name="Zhao Y."/>
            <person name="Liu Y."/>
            <person name="Song Y."/>
            <person name="Tong Y."/>
            <person name="Lu Y."/>
            <person name="Yang J."/>
            <person name="Xu C."/>
            <person name="Jia M."/>
            <person name="Peters R.J."/>
            <person name="Huang L."/>
            <person name="Gao W."/>
        </authorList>
    </citation>
    <scope>NUCLEOTIDE SEQUENCE [LARGE SCALE GENOMIC DNA]</scope>
    <source>
        <strain evidence="11">cv. XIE 37</strain>
        <tissue evidence="10">Leaf</tissue>
    </source>
</reference>
<feature type="compositionally biased region" description="Basic and acidic residues" evidence="6">
    <location>
        <begin position="47"/>
        <end position="67"/>
    </location>
</feature>
<dbReference type="PROSITE" id="PS51192">
    <property type="entry name" value="HELICASE_ATP_BIND_1"/>
    <property type="match status" value="1"/>
</dbReference>
<feature type="domain" description="Helicase ATP-binding" evidence="7">
    <location>
        <begin position="149"/>
        <end position="334"/>
    </location>
</feature>
<comment type="caution">
    <text evidence="10">The sequence shown here is derived from an EMBL/GenBank/DDBJ whole genome shotgun (WGS) entry which is preliminary data.</text>
</comment>
<dbReference type="EMBL" id="JAAARO010000004">
    <property type="protein sequence ID" value="KAF5749245.1"/>
    <property type="molecule type" value="Genomic_DNA"/>
</dbReference>
<feature type="region of interest" description="Disordered" evidence="6">
    <location>
        <begin position="39"/>
        <end position="97"/>
    </location>
</feature>
<evidence type="ECO:0000256" key="6">
    <source>
        <dbReference type="SAM" id="MobiDB-lite"/>
    </source>
</evidence>
<feature type="region of interest" description="Disordered" evidence="6">
    <location>
        <begin position="222"/>
        <end position="243"/>
    </location>
</feature>
<dbReference type="SUPFAM" id="SSF63570">
    <property type="entry name" value="PABC (PABP) domain"/>
    <property type="match status" value="1"/>
</dbReference>
<dbReference type="Proteomes" id="UP000593562">
    <property type="component" value="Unassembled WGS sequence"/>
</dbReference>
<evidence type="ECO:0000259" key="9">
    <source>
        <dbReference type="PROSITE" id="PS51309"/>
    </source>
</evidence>
<dbReference type="InParanoid" id="A0A7J7DSA5"/>
<keyword evidence="1" id="KW-0547">Nucleotide-binding</keyword>
<dbReference type="PANTHER" id="PTHR47960">
    <property type="entry name" value="DEAD-BOX ATP-DEPENDENT RNA HELICASE 50"/>
    <property type="match status" value="1"/>
</dbReference>
<keyword evidence="4" id="KW-0067">ATP-binding</keyword>
<dbReference type="OrthoDB" id="1191041at2759"/>
<organism evidence="10 11">
    <name type="scientific">Tripterygium wilfordii</name>
    <name type="common">Thunder God vine</name>
    <dbReference type="NCBI Taxonomy" id="458696"/>
    <lineage>
        <taxon>Eukaryota</taxon>
        <taxon>Viridiplantae</taxon>
        <taxon>Streptophyta</taxon>
        <taxon>Embryophyta</taxon>
        <taxon>Tracheophyta</taxon>
        <taxon>Spermatophyta</taxon>
        <taxon>Magnoliopsida</taxon>
        <taxon>eudicotyledons</taxon>
        <taxon>Gunneridae</taxon>
        <taxon>Pentapetalae</taxon>
        <taxon>rosids</taxon>
        <taxon>fabids</taxon>
        <taxon>Celastrales</taxon>
        <taxon>Celastraceae</taxon>
        <taxon>Tripterygium</taxon>
    </lineage>
</organism>
<evidence type="ECO:0000256" key="5">
    <source>
        <dbReference type="PROSITE-ProRule" id="PRU00552"/>
    </source>
</evidence>
<feature type="short sequence motif" description="Q motif" evidence="5">
    <location>
        <begin position="118"/>
        <end position="146"/>
    </location>
</feature>
<keyword evidence="2" id="KW-0378">Hydrolase</keyword>
<evidence type="ECO:0000256" key="3">
    <source>
        <dbReference type="ARBA" id="ARBA00022806"/>
    </source>
</evidence>
<gene>
    <name evidence="10" type="ORF">HS088_TW04G01210</name>
</gene>
<dbReference type="InterPro" id="IPR011545">
    <property type="entry name" value="DEAD/DEAH_box_helicase_dom"/>
</dbReference>
<dbReference type="InterPro" id="IPR014001">
    <property type="entry name" value="Helicase_ATP-bd"/>
</dbReference>